<feature type="transmembrane region" description="Helical" evidence="1">
    <location>
        <begin position="161"/>
        <end position="180"/>
    </location>
</feature>
<evidence type="ECO:0000313" key="2">
    <source>
        <dbReference type="EMBL" id="KAI0501848.1"/>
    </source>
</evidence>
<reference evidence="2" key="1">
    <citation type="journal article" date="2022" name="Front. Genet.">
        <title>Chromosome-Scale Assembly of the Dendrobium nobile Genome Provides Insights Into the Molecular Mechanism of the Biosynthesis of the Medicinal Active Ingredient of Dendrobium.</title>
        <authorList>
            <person name="Xu Q."/>
            <person name="Niu S.-C."/>
            <person name="Li K.-L."/>
            <person name="Zheng P.-J."/>
            <person name="Zhang X.-J."/>
            <person name="Jia Y."/>
            <person name="Liu Y."/>
            <person name="Niu Y.-X."/>
            <person name="Yu L.-H."/>
            <person name="Chen D.-F."/>
            <person name="Zhang G.-Q."/>
        </authorList>
    </citation>
    <scope>NUCLEOTIDE SEQUENCE</scope>
    <source>
        <tissue evidence="2">Leaf</tissue>
    </source>
</reference>
<dbReference type="AlphaFoldDB" id="A0A8T3B117"/>
<sequence length="189" mass="20747">MECTISSLVHNMPYIITTALALAYRMLSITYYSFRDIGASSLHNLKRAAKEISTFPVFCVSCKCIGHLSGDCYPPQVVPPNAAAVPPIQLNVNVYGEGNKMDNSVSCVARDGVPTVCPENENVLVCDNTVSIVVDEVNNAISNFPKNSDVNVAVDVASMPVLPLVAYMVFLTLVLMRWLLRMYIPLFRL</sequence>
<evidence type="ECO:0000256" key="1">
    <source>
        <dbReference type="SAM" id="Phobius"/>
    </source>
</evidence>
<accession>A0A8T3B117</accession>
<comment type="caution">
    <text evidence="2">The sequence shown here is derived from an EMBL/GenBank/DDBJ whole genome shotgun (WGS) entry which is preliminary data.</text>
</comment>
<proteinExistence type="predicted"/>
<keyword evidence="3" id="KW-1185">Reference proteome</keyword>
<keyword evidence="1" id="KW-0472">Membrane</keyword>
<feature type="transmembrane region" description="Helical" evidence="1">
    <location>
        <begin position="12"/>
        <end position="34"/>
    </location>
</feature>
<gene>
    <name evidence="2" type="ORF">KFK09_016793</name>
</gene>
<evidence type="ECO:0000313" key="3">
    <source>
        <dbReference type="Proteomes" id="UP000829196"/>
    </source>
</evidence>
<organism evidence="2 3">
    <name type="scientific">Dendrobium nobile</name>
    <name type="common">Orchid</name>
    <dbReference type="NCBI Taxonomy" id="94219"/>
    <lineage>
        <taxon>Eukaryota</taxon>
        <taxon>Viridiplantae</taxon>
        <taxon>Streptophyta</taxon>
        <taxon>Embryophyta</taxon>
        <taxon>Tracheophyta</taxon>
        <taxon>Spermatophyta</taxon>
        <taxon>Magnoliopsida</taxon>
        <taxon>Liliopsida</taxon>
        <taxon>Asparagales</taxon>
        <taxon>Orchidaceae</taxon>
        <taxon>Epidendroideae</taxon>
        <taxon>Malaxideae</taxon>
        <taxon>Dendrobiinae</taxon>
        <taxon>Dendrobium</taxon>
    </lineage>
</organism>
<dbReference type="Proteomes" id="UP000829196">
    <property type="component" value="Unassembled WGS sequence"/>
</dbReference>
<name>A0A8T3B117_DENNO</name>
<keyword evidence="1" id="KW-0812">Transmembrane</keyword>
<dbReference type="EMBL" id="JAGYWB010000012">
    <property type="protein sequence ID" value="KAI0501848.1"/>
    <property type="molecule type" value="Genomic_DNA"/>
</dbReference>
<protein>
    <submittedName>
        <fullName evidence="2">Uncharacterized protein</fullName>
    </submittedName>
</protein>
<keyword evidence="1" id="KW-1133">Transmembrane helix</keyword>